<proteinExistence type="predicted"/>
<evidence type="ECO:0000313" key="2">
    <source>
        <dbReference type="Proteomes" id="UP000567179"/>
    </source>
</evidence>
<dbReference type="EMBL" id="JAACJJ010000058">
    <property type="protein sequence ID" value="KAF5309885.1"/>
    <property type="molecule type" value="Genomic_DNA"/>
</dbReference>
<dbReference type="Proteomes" id="UP000567179">
    <property type="component" value="Unassembled WGS sequence"/>
</dbReference>
<keyword evidence="2" id="KW-1185">Reference proteome</keyword>
<dbReference type="AlphaFoldDB" id="A0A8H5AS52"/>
<gene>
    <name evidence="1" type="ORF">D9619_010569</name>
</gene>
<organism evidence="1 2">
    <name type="scientific">Psilocybe cf. subviscida</name>
    <dbReference type="NCBI Taxonomy" id="2480587"/>
    <lineage>
        <taxon>Eukaryota</taxon>
        <taxon>Fungi</taxon>
        <taxon>Dikarya</taxon>
        <taxon>Basidiomycota</taxon>
        <taxon>Agaricomycotina</taxon>
        <taxon>Agaricomycetes</taxon>
        <taxon>Agaricomycetidae</taxon>
        <taxon>Agaricales</taxon>
        <taxon>Agaricineae</taxon>
        <taxon>Strophariaceae</taxon>
        <taxon>Psilocybe</taxon>
    </lineage>
</organism>
<reference evidence="1 2" key="1">
    <citation type="journal article" date="2020" name="ISME J.">
        <title>Uncovering the hidden diversity of litter-decomposition mechanisms in mushroom-forming fungi.</title>
        <authorList>
            <person name="Floudas D."/>
            <person name="Bentzer J."/>
            <person name="Ahren D."/>
            <person name="Johansson T."/>
            <person name="Persson P."/>
            <person name="Tunlid A."/>
        </authorList>
    </citation>
    <scope>NUCLEOTIDE SEQUENCE [LARGE SCALE GENOMIC DNA]</scope>
    <source>
        <strain evidence="1 2">CBS 101986</strain>
    </source>
</reference>
<name>A0A8H5AS52_9AGAR</name>
<evidence type="ECO:0000313" key="1">
    <source>
        <dbReference type="EMBL" id="KAF5309885.1"/>
    </source>
</evidence>
<comment type="caution">
    <text evidence="1">The sequence shown here is derived from an EMBL/GenBank/DDBJ whole genome shotgun (WGS) entry which is preliminary data.</text>
</comment>
<sequence length="120" mass="13114">MLFPTLHHRNTVINSSTLRSCAALAHFALTSRGDVHRRPHATSHLLATHAGHSSRHCCSTKSSGDSTTISSAETSTTASATLLFTLPVDALKYADRQGRSWGMVCIQHYERDPPRMAQQS</sequence>
<accession>A0A8H5AS52</accession>
<protein>
    <submittedName>
        <fullName evidence="1">Uncharacterized protein</fullName>
    </submittedName>
</protein>